<dbReference type="InterPro" id="IPR024478">
    <property type="entry name" value="HlyB_4HB_MCP"/>
</dbReference>
<dbReference type="PANTHER" id="PTHR43531:SF14">
    <property type="entry name" value="METHYL-ACCEPTING CHEMOTAXIS PROTEIN I-RELATED"/>
    <property type="match status" value="1"/>
</dbReference>
<evidence type="ECO:0000256" key="5">
    <source>
        <dbReference type="SAM" id="MobiDB-lite"/>
    </source>
</evidence>
<dbReference type="InterPro" id="IPR051310">
    <property type="entry name" value="MCP_chemotaxis"/>
</dbReference>
<dbReference type="InterPro" id="IPR035965">
    <property type="entry name" value="PAS-like_dom_sf"/>
</dbReference>
<keyword evidence="1" id="KW-0488">Methylation</keyword>
<keyword evidence="4" id="KW-0175">Coiled coil</keyword>
<sequence>MLNVRNFRIGSRLIATTLGALALMIAFVVIALVSLGLIGDKVQTIAVDNNQGMELAHEMQGYLGNIGLHARNALLYEEISRQREEQQGVDLAIQRYQANERQLADMVLTSEARTQLGELSALRQAAETRLARLFVLVGEGNRPDIEAHFVDELTPAMRAWQDAIGQLVTRQKAANALALEEVAEIRTTVERILFGLIGFAVLVMIPSGIWVTRAITNPLSSAVAVAESVAGGNFDNRIDAEGRDEPAHLLQTLARMQSDLKARTASERQVAAETLRIKVALDVGSNCVMLADPDGRVIYCNDALLDMMQRAEADIRQQLPGFQAAALNGGTFRIEALNPAFQSDRLAALSEPQRSQIKLASRTFALVATPVVGEASSRLGTVVEWLDRTGEVAIEQEISNIIDAAVAGDFSHRILPADKQGFFLKLSTGINSLLDANSRALEEIGRMLSRLAAGDLTEKIDTPYQGLLAKVRDDANGTVDNLREIVLSIKQSTDSINTAAKEIAQGNQDLSGRTEQQASSLEETASSMEQLTGTVHQNAENARRANELADTAQRVAEQGGAVVGQVVTTMSAIQQSSRRIADIIGVIDGIAFQTNILALNAAVEAARAGEQGRGFAVVATEVRNLAQRSAAAAKEIKALIGDSVDKVAVGNRLVETAGTTMAEVVSSIQNVARLMSDISAASREQSSGIEQVGRAINQMDEVTQQNAALVEEAAAAAESLQEQAHRLAQAVAAFSLSPTGEIPAPVAARRPAALPDRRPVPGKVAAPLLTEKKPQTLAMGRVPVMSAREDGWAEF</sequence>
<feature type="domain" description="HAMP" evidence="8">
    <location>
        <begin position="438"/>
        <end position="487"/>
    </location>
</feature>
<dbReference type="Pfam" id="PF12729">
    <property type="entry name" value="4HB_MCP_1"/>
    <property type="match status" value="1"/>
</dbReference>
<feature type="region of interest" description="Disordered" evidence="5">
    <location>
        <begin position="750"/>
        <end position="772"/>
    </location>
</feature>
<feature type="transmembrane region" description="Helical" evidence="6">
    <location>
        <begin position="192"/>
        <end position="211"/>
    </location>
</feature>
<keyword evidence="6" id="KW-0472">Membrane</keyword>
<dbReference type="Pfam" id="PF00015">
    <property type="entry name" value="MCPsignal"/>
    <property type="match status" value="1"/>
</dbReference>
<dbReference type="PROSITE" id="PS50885">
    <property type="entry name" value="HAMP"/>
    <property type="match status" value="2"/>
</dbReference>
<evidence type="ECO:0000313" key="10">
    <source>
        <dbReference type="Proteomes" id="UP001479520"/>
    </source>
</evidence>
<keyword evidence="10" id="KW-1185">Reference proteome</keyword>
<evidence type="ECO:0000313" key="9">
    <source>
        <dbReference type="EMBL" id="WZJ21225.1"/>
    </source>
</evidence>
<dbReference type="InterPro" id="IPR003660">
    <property type="entry name" value="HAMP_dom"/>
</dbReference>
<dbReference type="SMART" id="SM00304">
    <property type="entry name" value="HAMP"/>
    <property type="match status" value="2"/>
</dbReference>
<keyword evidence="3" id="KW-0807">Transducer</keyword>
<dbReference type="SUPFAM" id="SSF55785">
    <property type="entry name" value="PYP-like sensor domain (PAS domain)"/>
    <property type="match status" value="1"/>
</dbReference>
<dbReference type="PROSITE" id="PS50111">
    <property type="entry name" value="CHEMOTAXIS_TRANSDUC_2"/>
    <property type="match status" value="1"/>
</dbReference>
<evidence type="ECO:0000256" key="1">
    <source>
        <dbReference type="ARBA" id="ARBA00022481"/>
    </source>
</evidence>
<dbReference type="Pfam" id="PF00672">
    <property type="entry name" value="HAMP"/>
    <property type="match status" value="1"/>
</dbReference>
<dbReference type="InterPro" id="IPR004089">
    <property type="entry name" value="MCPsignal_dom"/>
</dbReference>
<dbReference type="InterPro" id="IPR000014">
    <property type="entry name" value="PAS"/>
</dbReference>
<dbReference type="Pfam" id="PF13188">
    <property type="entry name" value="PAS_8"/>
    <property type="match status" value="1"/>
</dbReference>
<dbReference type="SUPFAM" id="SSF58104">
    <property type="entry name" value="Methyl-accepting chemotaxis protein (MCP) signaling domain"/>
    <property type="match status" value="1"/>
</dbReference>
<dbReference type="Gene3D" id="3.30.450.20">
    <property type="entry name" value="PAS domain"/>
    <property type="match status" value="1"/>
</dbReference>
<gene>
    <name evidence="9" type="ORF">AADV58_14915</name>
</gene>
<dbReference type="RefSeq" id="WP_341743570.1">
    <property type="nucleotide sequence ID" value="NZ_CP151406.1"/>
</dbReference>
<dbReference type="Pfam" id="PF18947">
    <property type="entry name" value="HAMP_2"/>
    <property type="match status" value="1"/>
</dbReference>
<evidence type="ECO:0000256" key="4">
    <source>
        <dbReference type="SAM" id="Coils"/>
    </source>
</evidence>
<dbReference type="Gene3D" id="1.10.287.950">
    <property type="entry name" value="Methyl-accepting chemotaxis protein"/>
    <property type="match status" value="1"/>
</dbReference>
<feature type="transmembrane region" description="Helical" evidence="6">
    <location>
        <begin position="12"/>
        <end position="38"/>
    </location>
</feature>
<dbReference type="SMART" id="SM00283">
    <property type="entry name" value="MA"/>
    <property type="match status" value="1"/>
</dbReference>
<keyword evidence="6" id="KW-1133">Transmembrane helix</keyword>
<dbReference type="CDD" id="cd19411">
    <property type="entry name" value="MCP2201-like_sensor"/>
    <property type="match status" value="1"/>
</dbReference>
<evidence type="ECO:0000256" key="6">
    <source>
        <dbReference type="SAM" id="Phobius"/>
    </source>
</evidence>
<dbReference type="PRINTS" id="PR00260">
    <property type="entry name" value="CHEMTRNSDUCR"/>
</dbReference>
<proteinExistence type="inferred from homology"/>
<dbReference type="Gene3D" id="6.10.340.10">
    <property type="match status" value="1"/>
</dbReference>
<dbReference type="InterPro" id="IPR004090">
    <property type="entry name" value="Chemotax_Me-accpt_rcpt"/>
</dbReference>
<dbReference type="EMBL" id="CP151406">
    <property type="protein sequence ID" value="WZJ21225.1"/>
    <property type="molecule type" value="Genomic_DNA"/>
</dbReference>
<reference evidence="9 10" key="1">
    <citation type="submission" date="2024-04" db="EMBL/GenBank/DDBJ databases">
        <title>Dissimilatory iodate-reducing microorganisms contribute to the enrichment of iodine in groundwater.</title>
        <authorList>
            <person name="Jiang Z."/>
        </authorList>
    </citation>
    <scope>NUCLEOTIDE SEQUENCE [LARGE SCALE GENOMIC DNA]</scope>
    <source>
        <strain evidence="9 10">NCP973</strain>
    </source>
</reference>
<dbReference type="CDD" id="cd11386">
    <property type="entry name" value="MCP_signal"/>
    <property type="match status" value="1"/>
</dbReference>
<feature type="coiled-coil region" evidence="4">
    <location>
        <begin position="692"/>
        <end position="730"/>
    </location>
</feature>
<keyword evidence="6" id="KW-0812">Transmembrane</keyword>
<feature type="domain" description="HAMP" evidence="8">
    <location>
        <begin position="213"/>
        <end position="265"/>
    </location>
</feature>
<feature type="domain" description="Methyl-accepting transducer" evidence="7">
    <location>
        <begin position="492"/>
        <end position="721"/>
    </location>
</feature>
<dbReference type="Proteomes" id="UP001479520">
    <property type="component" value="Chromosome"/>
</dbReference>
<evidence type="ECO:0000256" key="3">
    <source>
        <dbReference type="PROSITE-ProRule" id="PRU00284"/>
    </source>
</evidence>
<organism evidence="9 10">
    <name type="scientific">Azonexus hydrophilus</name>
    <dbReference type="NCBI Taxonomy" id="418702"/>
    <lineage>
        <taxon>Bacteria</taxon>
        <taxon>Pseudomonadati</taxon>
        <taxon>Pseudomonadota</taxon>
        <taxon>Betaproteobacteria</taxon>
        <taxon>Rhodocyclales</taxon>
        <taxon>Azonexaceae</taxon>
        <taxon>Azonexus</taxon>
    </lineage>
</organism>
<evidence type="ECO:0000259" key="8">
    <source>
        <dbReference type="PROSITE" id="PS50885"/>
    </source>
</evidence>
<protein>
    <submittedName>
        <fullName evidence="9">Methyl-accepting chemotaxis protein</fullName>
    </submittedName>
</protein>
<accession>A0ABZ2XIL4</accession>
<dbReference type="SUPFAM" id="SSF158472">
    <property type="entry name" value="HAMP domain-like"/>
    <property type="match status" value="1"/>
</dbReference>
<evidence type="ECO:0000259" key="7">
    <source>
        <dbReference type="PROSITE" id="PS50111"/>
    </source>
</evidence>
<dbReference type="PANTHER" id="PTHR43531">
    <property type="entry name" value="PROTEIN ICFG"/>
    <property type="match status" value="1"/>
</dbReference>
<evidence type="ECO:0000256" key="2">
    <source>
        <dbReference type="ARBA" id="ARBA00029447"/>
    </source>
</evidence>
<dbReference type="InterPro" id="IPR047347">
    <property type="entry name" value="YvaQ-like_sensor"/>
</dbReference>
<dbReference type="CDD" id="cd06225">
    <property type="entry name" value="HAMP"/>
    <property type="match status" value="1"/>
</dbReference>
<comment type="similarity">
    <text evidence="2">Belongs to the methyl-accepting chemotaxis (MCP) protein family.</text>
</comment>
<name>A0ABZ2XIL4_9RHOO</name>